<sequence>MDIPIKNIYYLLSYAWNKLEEGERINAAQMECETLIDLLASVLANGAAYVLRRGLDRGYVPYLEETATLRGKIDAATTLKRTYFAAPRIFCEYDEFQHNILQNQILKTTMFNVLRLPELHRDIRGRLEQCYRKLTNIDRPTLTKRHFGLVQLHRNNGFYDLLLDVCQLIHENLFVDEQSGAATFNDFVRDEKKMAALFEAFVRNFYKREQQQFKVEREYIEWDAEPLNDDSHDLLPKMQTDISLTSSDRKIIIDTKYYKEALQTHYDKQTIISSNLYQIHAYLTNLEALGGVNVHCEGILLYPTATQELNIQRKIKGHRVSVRTIDLSQEWPIIKQRLLEAVFKVHATGISREVNRSVKALL</sequence>
<dbReference type="InterPro" id="IPR019292">
    <property type="entry name" value="McrC"/>
</dbReference>
<dbReference type="STRING" id="1499967.U27_03946"/>
<dbReference type="InterPro" id="IPR014407">
    <property type="entry name" value="McrC_bac"/>
</dbReference>
<dbReference type="Pfam" id="PF10117">
    <property type="entry name" value="McrBC"/>
    <property type="match status" value="1"/>
</dbReference>
<evidence type="ECO:0000313" key="1">
    <source>
        <dbReference type="EMBL" id="GAK56982.1"/>
    </source>
</evidence>
<organism evidence="1">
    <name type="scientific">Vecturithrix granuli</name>
    <dbReference type="NCBI Taxonomy" id="1499967"/>
    <lineage>
        <taxon>Bacteria</taxon>
        <taxon>Candidatus Moduliflexota</taxon>
        <taxon>Candidatus Vecturitrichia</taxon>
        <taxon>Candidatus Vecturitrichales</taxon>
        <taxon>Candidatus Vecturitrichaceae</taxon>
        <taxon>Candidatus Vecturithrix</taxon>
    </lineage>
</organism>
<dbReference type="PANTHER" id="PTHR38733">
    <property type="entry name" value="PROTEIN MCRC"/>
    <property type="match status" value="1"/>
</dbReference>
<keyword evidence="2" id="KW-1185">Reference proteome</keyword>
<dbReference type="NCBIfam" id="NF007277">
    <property type="entry name" value="PRK09736.1"/>
    <property type="match status" value="1"/>
</dbReference>
<dbReference type="HOGENOM" id="CLU_065564_0_0_0"/>
<dbReference type="AlphaFoldDB" id="A0A081BXC7"/>
<name>A0A081BXC7_VECG1</name>
<dbReference type="Proteomes" id="UP000030661">
    <property type="component" value="Unassembled WGS sequence"/>
</dbReference>
<dbReference type="PIRSF" id="PIRSF003109">
    <property type="entry name" value="McrC"/>
    <property type="match status" value="1"/>
</dbReference>
<protein>
    <submittedName>
        <fullName evidence="1">McrC protein</fullName>
    </submittedName>
</protein>
<dbReference type="PANTHER" id="PTHR38733:SF1">
    <property type="entry name" value="TYPE IV METHYL-DIRECTED RESTRICTION ENZYME ECOKMCRBC"/>
    <property type="match status" value="1"/>
</dbReference>
<dbReference type="EMBL" id="DF820465">
    <property type="protein sequence ID" value="GAK56982.1"/>
    <property type="molecule type" value="Genomic_DNA"/>
</dbReference>
<dbReference type="GO" id="GO:0009307">
    <property type="term" value="P:DNA restriction-modification system"/>
    <property type="evidence" value="ECO:0007669"/>
    <property type="project" value="InterPro"/>
</dbReference>
<evidence type="ECO:0000313" key="2">
    <source>
        <dbReference type="Proteomes" id="UP000030661"/>
    </source>
</evidence>
<dbReference type="eggNOG" id="COG4268">
    <property type="taxonomic scope" value="Bacteria"/>
</dbReference>
<proteinExistence type="predicted"/>
<accession>A0A081BXC7</accession>
<reference evidence="1" key="1">
    <citation type="journal article" date="2015" name="PeerJ">
        <title>First genomic representation of candidate bacterial phylum KSB3 points to enhanced environmental sensing as a trigger of wastewater bulking.</title>
        <authorList>
            <person name="Sekiguchi Y."/>
            <person name="Ohashi A."/>
            <person name="Parks D.H."/>
            <person name="Yamauchi T."/>
            <person name="Tyson G.W."/>
            <person name="Hugenholtz P."/>
        </authorList>
    </citation>
    <scope>NUCLEOTIDE SEQUENCE [LARGE SCALE GENOMIC DNA]</scope>
</reference>
<gene>
    <name evidence="1" type="ORF">U27_03946</name>
</gene>